<proteinExistence type="predicted"/>
<organism evidence="1 2">
    <name type="scientific">Stephania japonica</name>
    <dbReference type="NCBI Taxonomy" id="461633"/>
    <lineage>
        <taxon>Eukaryota</taxon>
        <taxon>Viridiplantae</taxon>
        <taxon>Streptophyta</taxon>
        <taxon>Embryophyta</taxon>
        <taxon>Tracheophyta</taxon>
        <taxon>Spermatophyta</taxon>
        <taxon>Magnoliopsida</taxon>
        <taxon>Ranunculales</taxon>
        <taxon>Menispermaceae</taxon>
        <taxon>Menispermoideae</taxon>
        <taxon>Cissampelideae</taxon>
        <taxon>Stephania</taxon>
    </lineage>
</organism>
<protein>
    <submittedName>
        <fullName evidence="1">Uncharacterized protein</fullName>
    </submittedName>
</protein>
<sequence length="213" mass="24610">MKPTYKFKIKPGFYICVGDVRHTLSKFNDEKPKSTQLVNLRERAMLYNWRRKCYNYILKHMSVRLHALEVRKHTTRSIEWKANKECWVGESQKAVEGIDFSRDWGDLCYSSEGFHLPNNFGWQGRRDGMVEKRGRGELGLNVKSKCLSSKYGKFFNKDKSGIISGQISSNWSAIECTLLDKGGWRHGPEFMNWHGPEVGINLVMAGRGLEAWA</sequence>
<evidence type="ECO:0000313" key="1">
    <source>
        <dbReference type="EMBL" id="KAK9090794.1"/>
    </source>
</evidence>
<evidence type="ECO:0000313" key="2">
    <source>
        <dbReference type="Proteomes" id="UP001417504"/>
    </source>
</evidence>
<reference evidence="1 2" key="1">
    <citation type="submission" date="2024-01" db="EMBL/GenBank/DDBJ databases">
        <title>Genome assemblies of Stephania.</title>
        <authorList>
            <person name="Yang L."/>
        </authorList>
    </citation>
    <scope>NUCLEOTIDE SEQUENCE [LARGE SCALE GENOMIC DNA]</scope>
    <source>
        <strain evidence="1">QJT</strain>
        <tissue evidence="1">Leaf</tissue>
    </source>
</reference>
<accession>A0AAP0HL23</accession>
<dbReference type="Proteomes" id="UP001417504">
    <property type="component" value="Unassembled WGS sequence"/>
</dbReference>
<dbReference type="EMBL" id="JBBNAE010000010">
    <property type="protein sequence ID" value="KAK9090794.1"/>
    <property type="molecule type" value="Genomic_DNA"/>
</dbReference>
<dbReference type="AlphaFoldDB" id="A0AAP0HL23"/>
<keyword evidence="2" id="KW-1185">Reference proteome</keyword>
<name>A0AAP0HL23_9MAGN</name>
<comment type="caution">
    <text evidence="1">The sequence shown here is derived from an EMBL/GenBank/DDBJ whole genome shotgun (WGS) entry which is preliminary data.</text>
</comment>
<gene>
    <name evidence="1" type="ORF">Sjap_023971</name>
</gene>